<dbReference type="EMBL" id="FOFR01000034">
    <property type="protein sequence ID" value="SES33163.1"/>
    <property type="molecule type" value="Genomic_DNA"/>
</dbReference>
<dbReference type="AlphaFoldDB" id="A0A1H9WI76"/>
<evidence type="ECO:0000256" key="1">
    <source>
        <dbReference type="SAM" id="MobiDB-lite"/>
    </source>
</evidence>
<protein>
    <submittedName>
        <fullName evidence="2">Uncharacterized protein</fullName>
    </submittedName>
</protein>
<reference evidence="3" key="1">
    <citation type="submission" date="2016-10" db="EMBL/GenBank/DDBJ databases">
        <authorList>
            <person name="Varghese N."/>
            <person name="Submissions S."/>
        </authorList>
    </citation>
    <scope>NUCLEOTIDE SEQUENCE [LARGE SCALE GENOMIC DNA]</scope>
    <source>
        <strain evidence="3">CGMCC 4.3525</strain>
    </source>
</reference>
<name>A0A1H9WI76_9PSEU</name>
<evidence type="ECO:0000313" key="3">
    <source>
        <dbReference type="Proteomes" id="UP000199352"/>
    </source>
</evidence>
<feature type="region of interest" description="Disordered" evidence="1">
    <location>
        <begin position="1"/>
        <end position="42"/>
    </location>
</feature>
<accession>A0A1H9WI76</accession>
<organism evidence="2 3">
    <name type="scientific">Lentzea xinjiangensis</name>
    <dbReference type="NCBI Taxonomy" id="402600"/>
    <lineage>
        <taxon>Bacteria</taxon>
        <taxon>Bacillati</taxon>
        <taxon>Actinomycetota</taxon>
        <taxon>Actinomycetes</taxon>
        <taxon>Pseudonocardiales</taxon>
        <taxon>Pseudonocardiaceae</taxon>
        <taxon>Lentzea</taxon>
    </lineage>
</organism>
<evidence type="ECO:0000313" key="2">
    <source>
        <dbReference type="EMBL" id="SES33163.1"/>
    </source>
</evidence>
<gene>
    <name evidence="2" type="ORF">SAMN05216188_1349</name>
</gene>
<feature type="region of interest" description="Disordered" evidence="1">
    <location>
        <begin position="76"/>
        <end position="110"/>
    </location>
</feature>
<dbReference type="Proteomes" id="UP000199352">
    <property type="component" value="Unassembled WGS sequence"/>
</dbReference>
<dbReference type="STRING" id="402600.SAMN05216188_1349"/>
<sequence length="278" mass="30726">MTARLPLRDVGFSSGELPRSPASCSCPFSENRKSSARTQGGCAAPSIARRTVRADASPDGPLWMIRQSDHIGDAFRRGELPGRISTEDVSVPDQPRRSRTNQPVTPAGGVRVRRRNGGWIRSFVDLFLLRPARPTRSRASLRRVEWPRRVVRASRRFSSTVASPIRARACTGYPMWSRLSGEPVNRTVRRDVTHPAQTTTAPGRGRSLAISPMFVLAMDLQPHGHSFGATKPFPSRPCHPQRWYRPDSALASGQGRPIVLHSVGKQPQAAMTATPWRT</sequence>
<proteinExistence type="predicted"/>
<keyword evidence="3" id="KW-1185">Reference proteome</keyword>